<evidence type="ECO:0000313" key="6">
    <source>
        <dbReference type="Proteomes" id="UP000255125"/>
    </source>
</evidence>
<dbReference type="Gene3D" id="2.60.40.4050">
    <property type="match status" value="1"/>
</dbReference>
<dbReference type="Pfam" id="PF05658">
    <property type="entry name" value="YadA_head"/>
    <property type="match status" value="1"/>
</dbReference>
<dbReference type="InterPro" id="IPR008640">
    <property type="entry name" value="Adhesin_Head_dom"/>
</dbReference>
<dbReference type="AlphaFoldDB" id="A0A379IHY9"/>
<feature type="domain" description="Trimeric autotransporter adhesin YadA-like head" evidence="3">
    <location>
        <begin position="107"/>
        <end position="131"/>
    </location>
</feature>
<dbReference type="Gene3D" id="3.30.1300.30">
    <property type="entry name" value="GSPII I/J protein-like"/>
    <property type="match status" value="1"/>
</dbReference>
<dbReference type="EMBL" id="UGUS01000002">
    <property type="protein sequence ID" value="SUD33013.1"/>
    <property type="molecule type" value="Genomic_DNA"/>
</dbReference>
<proteinExistence type="predicted"/>
<keyword evidence="1" id="KW-0813">Transport</keyword>
<accession>A0A379IHY9</accession>
<dbReference type="Gene3D" id="6.10.250.2040">
    <property type="match status" value="1"/>
</dbReference>
<dbReference type="GO" id="GO:0015031">
    <property type="term" value="P:protein transport"/>
    <property type="evidence" value="ECO:0007669"/>
    <property type="project" value="UniProtKB-KW"/>
</dbReference>
<dbReference type="SUPFAM" id="SSF54523">
    <property type="entry name" value="Pili subunits"/>
    <property type="match status" value="1"/>
</dbReference>
<evidence type="ECO:0000256" key="2">
    <source>
        <dbReference type="ARBA" id="ARBA00022927"/>
    </source>
</evidence>
<evidence type="ECO:0000259" key="3">
    <source>
        <dbReference type="Pfam" id="PF05658"/>
    </source>
</evidence>
<dbReference type="InterPro" id="IPR011049">
    <property type="entry name" value="Serralysin-like_metalloprot_C"/>
</dbReference>
<name>A0A379IHY9_PSEFL</name>
<dbReference type="GO" id="GO:0019867">
    <property type="term" value="C:outer membrane"/>
    <property type="evidence" value="ECO:0007669"/>
    <property type="project" value="InterPro"/>
</dbReference>
<feature type="domain" description="Trimeric autotransporter adhesin YadA-like stalk" evidence="4">
    <location>
        <begin position="149"/>
        <end position="186"/>
    </location>
</feature>
<dbReference type="OrthoDB" id="7033195at2"/>
<sequence length="287" mass="29702">MNLSQLTNSVGVALNSANQYTADREGEIRKDQVDGDVTTLANANKHADAGVIDAKAYADKGDVATLSNANTHTDKREAAIRKDQVEGDVTTLNRAKDYSVARGAEDGVKTVAVGKTAQATGTNSVAIGNDSVAARANSVSVGAAGNERQIVNVAAGTQGTDAVNVDQMNRGDATTLTQSINYTNQRVDSAKEALDGAYSYIRKENAEMRREHRSIGAMAMASSAIGIGPTSLGRTQAGLAIGNVQSQSALAFGVNHYMNESTVFTFRGAIGTSSSVTGGAVGVVKGW</sequence>
<dbReference type="SUPFAM" id="SSF101967">
    <property type="entry name" value="Adhesin YadA, collagen-binding domain"/>
    <property type="match status" value="1"/>
</dbReference>
<keyword evidence="2" id="KW-0653">Protein transport</keyword>
<evidence type="ECO:0000256" key="1">
    <source>
        <dbReference type="ARBA" id="ARBA00022448"/>
    </source>
</evidence>
<reference evidence="5 6" key="1">
    <citation type="submission" date="2018-06" db="EMBL/GenBank/DDBJ databases">
        <authorList>
            <consortium name="Pathogen Informatics"/>
            <person name="Doyle S."/>
        </authorList>
    </citation>
    <scope>NUCLEOTIDE SEQUENCE [LARGE SCALE GENOMIC DNA]</scope>
    <source>
        <strain evidence="5 6">NCTC10392</strain>
    </source>
</reference>
<evidence type="ECO:0000259" key="4">
    <source>
        <dbReference type="Pfam" id="PF05662"/>
    </source>
</evidence>
<dbReference type="InterPro" id="IPR045584">
    <property type="entry name" value="Pilin-like"/>
</dbReference>
<protein>
    <submittedName>
        <fullName evidence="5">Surface protein</fullName>
    </submittedName>
</protein>
<organism evidence="5 6">
    <name type="scientific">Pseudomonas fluorescens</name>
    <dbReference type="NCBI Taxonomy" id="294"/>
    <lineage>
        <taxon>Bacteria</taxon>
        <taxon>Pseudomonadati</taxon>
        <taxon>Pseudomonadota</taxon>
        <taxon>Gammaproteobacteria</taxon>
        <taxon>Pseudomonadales</taxon>
        <taxon>Pseudomonadaceae</taxon>
        <taxon>Pseudomonas</taxon>
    </lineage>
</organism>
<dbReference type="Pfam" id="PF05662">
    <property type="entry name" value="YadA_stalk"/>
    <property type="match status" value="1"/>
</dbReference>
<gene>
    <name evidence="5" type="primary">yadA</name>
    <name evidence="5" type="ORF">NCTC10392_04399</name>
</gene>
<dbReference type="Proteomes" id="UP000255125">
    <property type="component" value="Unassembled WGS sequence"/>
</dbReference>
<evidence type="ECO:0000313" key="5">
    <source>
        <dbReference type="EMBL" id="SUD33013.1"/>
    </source>
</evidence>
<dbReference type="InterPro" id="IPR008635">
    <property type="entry name" value="Coiled_stalk_dom"/>
</dbReference>